<comment type="caution">
    <text evidence="2">The sequence shown here is derived from an EMBL/GenBank/DDBJ whole genome shotgun (WGS) entry which is preliminary data.</text>
</comment>
<keyword evidence="1" id="KW-0812">Transmembrane</keyword>
<accession>A0ABS5DZG1</accession>
<evidence type="ECO:0000256" key="1">
    <source>
        <dbReference type="SAM" id="Phobius"/>
    </source>
</evidence>
<dbReference type="Proteomes" id="UP000672097">
    <property type="component" value="Unassembled WGS sequence"/>
</dbReference>
<evidence type="ECO:0000313" key="2">
    <source>
        <dbReference type="EMBL" id="MBQ0936523.1"/>
    </source>
</evidence>
<feature type="transmembrane region" description="Helical" evidence="1">
    <location>
        <begin position="101"/>
        <end position="125"/>
    </location>
</feature>
<gene>
    <name evidence="2" type="ORF">KAK11_14385</name>
</gene>
<reference evidence="2 3" key="1">
    <citation type="submission" date="2021-04" db="EMBL/GenBank/DDBJ databases">
        <title>The genome sequence of type strain Ideonella paludis KCTC 32238.</title>
        <authorList>
            <person name="Liu Y."/>
        </authorList>
    </citation>
    <scope>NUCLEOTIDE SEQUENCE [LARGE SCALE GENOMIC DNA]</scope>
    <source>
        <strain evidence="2 3">KCTC 32238</strain>
    </source>
</reference>
<feature type="transmembrane region" description="Helical" evidence="1">
    <location>
        <begin position="54"/>
        <end position="78"/>
    </location>
</feature>
<evidence type="ECO:0000313" key="3">
    <source>
        <dbReference type="Proteomes" id="UP000672097"/>
    </source>
</evidence>
<keyword evidence="1" id="KW-1133">Transmembrane helix</keyword>
<keyword evidence="3" id="KW-1185">Reference proteome</keyword>
<name>A0ABS5DZG1_9BURK</name>
<organism evidence="2 3">
    <name type="scientific">Ideonella paludis</name>
    <dbReference type="NCBI Taxonomy" id="1233411"/>
    <lineage>
        <taxon>Bacteria</taxon>
        <taxon>Pseudomonadati</taxon>
        <taxon>Pseudomonadota</taxon>
        <taxon>Betaproteobacteria</taxon>
        <taxon>Burkholderiales</taxon>
        <taxon>Sphaerotilaceae</taxon>
        <taxon>Ideonella</taxon>
    </lineage>
</organism>
<sequence length="129" mass="14271">MKIDDSDYEFALARKFAEKLNSATDRTETENKQVAAVVAHEAIREVKSRLTWPLIAVGAIFIASNISVLILLGVAMTYDQNAMSFALERKMAYNRLIEPQVILSLVAGVTVQSVVAFTVIVKGYYQATK</sequence>
<dbReference type="RefSeq" id="WP_210809879.1">
    <property type="nucleotide sequence ID" value="NZ_JAGQDG010000005.1"/>
</dbReference>
<proteinExistence type="predicted"/>
<dbReference type="EMBL" id="JAGQDG010000005">
    <property type="protein sequence ID" value="MBQ0936523.1"/>
    <property type="molecule type" value="Genomic_DNA"/>
</dbReference>
<keyword evidence="1" id="KW-0472">Membrane</keyword>
<protein>
    <submittedName>
        <fullName evidence="2">Uncharacterized protein</fullName>
    </submittedName>
</protein>